<name>A0A9Q3U9K3_VIBPH</name>
<dbReference type="AlphaFoldDB" id="A0A9Q3U9K3"/>
<feature type="transmembrane region" description="Helical" evidence="1">
    <location>
        <begin position="37"/>
        <end position="56"/>
    </location>
</feature>
<proteinExistence type="predicted"/>
<dbReference type="EMBL" id="JACVHL010000002">
    <property type="protein sequence ID" value="MCC3803762.1"/>
    <property type="molecule type" value="Genomic_DNA"/>
</dbReference>
<evidence type="ECO:0000313" key="3">
    <source>
        <dbReference type="Proteomes" id="UP000726777"/>
    </source>
</evidence>
<organism evidence="2 3">
    <name type="scientific">Vibrio parahaemolyticus</name>
    <dbReference type="NCBI Taxonomy" id="670"/>
    <lineage>
        <taxon>Bacteria</taxon>
        <taxon>Pseudomonadati</taxon>
        <taxon>Pseudomonadota</taxon>
        <taxon>Gammaproteobacteria</taxon>
        <taxon>Vibrionales</taxon>
        <taxon>Vibrionaceae</taxon>
        <taxon>Vibrio</taxon>
    </lineage>
</organism>
<dbReference type="RefSeq" id="WP_228085437.1">
    <property type="nucleotide sequence ID" value="NZ_JACVHL010000002.1"/>
</dbReference>
<keyword evidence="1" id="KW-1133">Transmembrane helix</keyword>
<protein>
    <submittedName>
        <fullName evidence="2">Uncharacterized protein</fullName>
    </submittedName>
</protein>
<evidence type="ECO:0000313" key="2">
    <source>
        <dbReference type="EMBL" id="MCC3803762.1"/>
    </source>
</evidence>
<sequence length="230" mass="26601">MSKSRPRMSTKNFIVTTIIDVAVFLVGYYALFWHPIINWKLFAGAVVTFLFNRFLIKTFIEAANRVNENDEYAQPTAPLPLNEGHQIQEIVSSRYSTSRPTIFLAIHGVLHRNQNESLELKQTFMEIFQAVPNVQIILSSDWRSDCDEPWLKRKLGIDLFSKIVGYTPVSLEHDRSFEIERVLQFKNPIKFVILDAEKVTTDRPNGLVVRTEGYKGIEQKHIDAIIDYLK</sequence>
<dbReference type="Pfam" id="PF18143">
    <property type="entry name" value="HAD_SAK_2"/>
    <property type="match status" value="1"/>
</dbReference>
<evidence type="ECO:0000256" key="1">
    <source>
        <dbReference type="SAM" id="Phobius"/>
    </source>
</evidence>
<feature type="transmembrane region" description="Helical" evidence="1">
    <location>
        <begin position="12"/>
        <end position="31"/>
    </location>
</feature>
<keyword evidence="1" id="KW-0472">Membrane</keyword>
<dbReference type="Proteomes" id="UP000726777">
    <property type="component" value="Unassembled WGS sequence"/>
</dbReference>
<gene>
    <name evidence="2" type="ORF">IB292_01810</name>
</gene>
<comment type="caution">
    <text evidence="2">The sequence shown here is derived from an EMBL/GenBank/DDBJ whole genome shotgun (WGS) entry which is preliminary data.</text>
</comment>
<keyword evidence="1" id="KW-0812">Transmembrane</keyword>
<reference evidence="2" key="1">
    <citation type="submission" date="2020-09" db="EMBL/GenBank/DDBJ databases">
        <title>Genome sequence of Vibrio parahaemolyticus isolates.</title>
        <authorList>
            <person name="Hammerl J.A."/>
            <person name="Strauch E."/>
        </authorList>
    </citation>
    <scope>NUCLEOTIDE SEQUENCE</scope>
    <source>
        <strain evidence="2">17-VB00146</strain>
    </source>
</reference>
<accession>A0A9Q3U9K3</accession>